<keyword evidence="3" id="KW-1185">Reference proteome</keyword>
<dbReference type="SUPFAM" id="SSF48371">
    <property type="entry name" value="ARM repeat"/>
    <property type="match status" value="1"/>
</dbReference>
<feature type="region of interest" description="Disordered" evidence="1">
    <location>
        <begin position="1183"/>
        <end position="1230"/>
    </location>
</feature>
<feature type="region of interest" description="Disordered" evidence="1">
    <location>
        <begin position="329"/>
        <end position="365"/>
    </location>
</feature>
<organism evidence="2 3">
    <name type="scientific">Volvox reticuliferus</name>
    <dbReference type="NCBI Taxonomy" id="1737510"/>
    <lineage>
        <taxon>Eukaryota</taxon>
        <taxon>Viridiplantae</taxon>
        <taxon>Chlorophyta</taxon>
        <taxon>core chlorophytes</taxon>
        <taxon>Chlorophyceae</taxon>
        <taxon>CS clade</taxon>
        <taxon>Chlamydomonadales</taxon>
        <taxon>Volvocaceae</taxon>
        <taxon>Volvox</taxon>
    </lineage>
</organism>
<feature type="compositionally biased region" description="Gly residues" evidence="1">
    <location>
        <begin position="1340"/>
        <end position="1352"/>
    </location>
</feature>
<evidence type="ECO:0000313" key="2">
    <source>
        <dbReference type="EMBL" id="GIL81331.1"/>
    </source>
</evidence>
<feature type="region of interest" description="Disordered" evidence="1">
    <location>
        <begin position="450"/>
        <end position="476"/>
    </location>
</feature>
<dbReference type="InterPro" id="IPR016024">
    <property type="entry name" value="ARM-type_fold"/>
</dbReference>
<dbReference type="Gene3D" id="1.25.10.10">
    <property type="entry name" value="Leucine-rich Repeat Variant"/>
    <property type="match status" value="1"/>
</dbReference>
<feature type="region of interest" description="Disordered" evidence="1">
    <location>
        <begin position="780"/>
        <end position="897"/>
    </location>
</feature>
<feature type="compositionally biased region" description="Low complexity" evidence="1">
    <location>
        <begin position="885"/>
        <end position="897"/>
    </location>
</feature>
<gene>
    <name evidence="2" type="ORF">Vretifemale_10402</name>
</gene>
<feature type="compositionally biased region" description="Gly residues" evidence="1">
    <location>
        <begin position="1531"/>
        <end position="1541"/>
    </location>
</feature>
<name>A0A8J4CK67_9CHLO</name>
<dbReference type="OrthoDB" id="547661at2759"/>
<dbReference type="InterPro" id="IPR011989">
    <property type="entry name" value="ARM-like"/>
</dbReference>
<feature type="compositionally biased region" description="Gly residues" evidence="1">
    <location>
        <begin position="1508"/>
        <end position="1520"/>
    </location>
</feature>
<dbReference type="Proteomes" id="UP000747110">
    <property type="component" value="Unassembled WGS sequence"/>
</dbReference>
<feature type="compositionally biased region" description="Low complexity" evidence="1">
    <location>
        <begin position="1318"/>
        <end position="1337"/>
    </location>
</feature>
<feature type="region of interest" description="Disordered" evidence="1">
    <location>
        <begin position="1055"/>
        <end position="1077"/>
    </location>
</feature>
<dbReference type="SUPFAM" id="SSF52200">
    <property type="entry name" value="Toll/Interleukin receptor TIR domain"/>
    <property type="match status" value="1"/>
</dbReference>
<feature type="region of interest" description="Disordered" evidence="1">
    <location>
        <begin position="1497"/>
        <end position="1549"/>
    </location>
</feature>
<proteinExistence type="predicted"/>
<feature type="compositionally biased region" description="Basic and acidic residues" evidence="1">
    <location>
        <begin position="862"/>
        <end position="877"/>
    </location>
</feature>
<protein>
    <recommendedName>
        <fullName evidence="4">TIR domain-containing protein</fullName>
    </recommendedName>
</protein>
<feature type="compositionally biased region" description="Gly residues" evidence="1">
    <location>
        <begin position="1191"/>
        <end position="1212"/>
    </location>
</feature>
<dbReference type="InterPro" id="IPR035897">
    <property type="entry name" value="Toll_tir_struct_dom_sf"/>
</dbReference>
<feature type="compositionally biased region" description="Gly residues" evidence="1">
    <location>
        <begin position="450"/>
        <end position="462"/>
    </location>
</feature>
<evidence type="ECO:0000256" key="1">
    <source>
        <dbReference type="SAM" id="MobiDB-lite"/>
    </source>
</evidence>
<evidence type="ECO:0008006" key="4">
    <source>
        <dbReference type="Google" id="ProtNLM"/>
    </source>
</evidence>
<reference evidence="2" key="1">
    <citation type="journal article" date="2021" name="Proc. Natl. Acad. Sci. U.S.A.">
        <title>Three genomes in the algal genus Volvox reveal the fate of a haploid sex-determining region after a transition to homothallism.</title>
        <authorList>
            <person name="Yamamoto K."/>
            <person name="Hamaji T."/>
            <person name="Kawai-Toyooka H."/>
            <person name="Matsuzaki R."/>
            <person name="Takahashi F."/>
            <person name="Nishimura Y."/>
            <person name="Kawachi M."/>
            <person name="Noguchi H."/>
            <person name="Minakuchi Y."/>
            <person name="Umen J.G."/>
            <person name="Toyoda A."/>
            <person name="Nozaki H."/>
        </authorList>
    </citation>
    <scope>NUCLEOTIDE SEQUENCE</scope>
    <source>
        <strain evidence="2">NIES-3786</strain>
    </source>
</reference>
<evidence type="ECO:0000313" key="3">
    <source>
        <dbReference type="Proteomes" id="UP000747110"/>
    </source>
</evidence>
<comment type="caution">
    <text evidence="2">The sequence shown here is derived from an EMBL/GenBank/DDBJ whole genome shotgun (WGS) entry which is preliminary data.</text>
</comment>
<dbReference type="EMBL" id="BNCP01000021">
    <property type="protein sequence ID" value="GIL81331.1"/>
    <property type="molecule type" value="Genomic_DNA"/>
</dbReference>
<accession>A0A8J4CK67</accession>
<dbReference type="Gene3D" id="3.40.50.10140">
    <property type="entry name" value="Toll/interleukin-1 receptor homology (TIR) domain"/>
    <property type="match status" value="1"/>
</dbReference>
<feature type="compositionally biased region" description="Low complexity" evidence="1">
    <location>
        <begin position="819"/>
        <end position="835"/>
    </location>
</feature>
<feature type="compositionally biased region" description="Low complexity" evidence="1">
    <location>
        <begin position="1218"/>
        <end position="1230"/>
    </location>
</feature>
<feature type="region of interest" description="Disordered" evidence="1">
    <location>
        <begin position="1265"/>
        <end position="1356"/>
    </location>
</feature>
<feature type="compositionally biased region" description="Polar residues" evidence="1">
    <location>
        <begin position="1286"/>
        <end position="1295"/>
    </location>
</feature>
<sequence length="1582" mass="159194">MMEHGAMARETGAVSDLLQLTEQLNTLEPVRVAPALERMYVNGLPLTTQQAVQLRENNAVPTLVVLLEPSYDVILRSHVLHVVDRMCRLDHACQDSFINHGVIRKLIKNADTSQECEVDAPAAIRALARLAGGQAAGPAQIAAVEDVFLSGLIPRMRGELATRCHKLDEPLVQAIGDFLAAVAACPAHHIMLRDASLLPLLPTLLESAAVAAVTAAATGSGSGSGSGSGAAFLDVVYNLSTCDAVAPSMRTESYFEALVGMLSAVPAMSPSRRTTLLALCNVFGADADNVRAEEVLRVNGAPPLLTALLVAALGPADVGAAARATGAAPAPAVGAAGGGGGGLQRRSGGLNGNRDGAAAATTAGRLMRVSDGGRLTSARASNNGGGGATALDATVAMTIPGHERQNETTTVAWQVRTMPAESLSAAAAAGSRKGAGTGYALTSITAPGFGGGGGSGGGGGGRTPQPSTDRNAASAAGPPIPLEAVLHSLKCMAANPMLARKLAKPGSPAYVLPSLLDAVVSSLQHHATGDITRDVWAARAAAGAQTLLRLASCAELVPALRAAGAAAVLRLLALEADDPRVGEAACGALLYMGDTGLVGYTSRLAVAAFRALYRNGAAAGGSEPELGNRFQVFVSHHRADAQHFAMFTLHPMLVLQGVPAFIDSQHRTASSDWAHMIACCKNMVVVMSEMLLASPEHVREVEAALTVGLNVVVVVPEGARWTDSHGNKSFDSPPPAVLLALPASVRGLFADNTLPYSADGHEEFMQRLMARLQLPATAGSVSAGDGAAEAVTPPLSTSPGRGGLRHRGIDGSGGGGANGSDTSRGPSRGPSRGRGVWTGRGDTPGGDDQPPHRVSFGGVGDDFQRLQRQQNEEERAELAGMGTRPAAAAAAGPYPVQQPPQAQLLPWPWNRLLAGNMAIGSDDEDEPVRYPRTVYGYGYGNGTGSLGASLGGAGGGVVGEPWSGSAVRESAAGMAQHTAALPTAGAPASYASRRYMMRQRSSINRQAALQLQQQQQLFMVQQQWLHEYQQQAVLQQQRLQQLQLQLQQLQPSLMGSSSSGALATDDGLPSYPQGGGGASDVPGAAVAGVGAATAIGGGDMAASLSTMSQLMALQLEMVRYEVRQAVQASHDNITYKIDRLRSDFTEQVVQLRFDLAGKIEALHEALTKATTIGSSGVISPRELGDAASGGTVVGGSGSGGGNGSGVGGGSGGSNREMGSALSPGPQQQQQLAAALSNSLTATMQEAVNRAVAQLQTTIASAGPGCAVKPQPQPPPPTAAAVLGGVTSPTAPSSTAAVGPNNAVLPKGHQGGVGMSATAAAAQQGQGHHLGPQPGNHPRAYGGGGGGGGGGGASTVTIVAPQTPHHVPGTELLSPMARAGAAAWSGDGGVSTAGAIHAPGHGGGGKSRNSHAPVPNGTYAGGGKGGVGAGGGAVATPLPARPGPLAMFDAAAAADDDGGNAGTGMDGRLMSPTALIATVNSPATAQAAILLAARTRPHIPPTQAPSTSAGGGGGGGSGGSGASSLKERNGANGLGGGGGGKGTLPPLAGLLPPFSHTSAGKLMERTDVQPVRKAQQQLVMMQQ</sequence>